<feature type="domain" description="CHHC U11-48K-type" evidence="13">
    <location>
        <begin position="61"/>
        <end position="88"/>
    </location>
</feature>
<dbReference type="Pfam" id="PF05206">
    <property type="entry name" value="TRM13"/>
    <property type="match status" value="1"/>
</dbReference>
<evidence type="ECO:0000256" key="9">
    <source>
        <dbReference type="ARBA" id="ARBA00048165"/>
    </source>
</evidence>
<keyword evidence="15" id="KW-1185">Reference proteome</keyword>
<evidence type="ECO:0000256" key="3">
    <source>
        <dbReference type="ARBA" id="ARBA00022679"/>
    </source>
</evidence>
<comment type="catalytic activity">
    <reaction evidence="9 12">
        <text>cytidine(4) in tRNA(Pro) + S-adenosyl-L-methionine = 2'-O-methylcytidine(4) in tRNA(Pro) + S-adenosyl-L-homocysteine + H(+)</text>
        <dbReference type="Rhea" id="RHEA:32767"/>
        <dbReference type="Rhea" id="RHEA-COMP:10397"/>
        <dbReference type="Rhea" id="RHEA-COMP:10398"/>
        <dbReference type="ChEBI" id="CHEBI:15378"/>
        <dbReference type="ChEBI" id="CHEBI:57856"/>
        <dbReference type="ChEBI" id="CHEBI:59789"/>
        <dbReference type="ChEBI" id="CHEBI:74495"/>
        <dbReference type="ChEBI" id="CHEBI:82748"/>
        <dbReference type="EC" id="2.1.1.225"/>
    </reaction>
</comment>
<dbReference type="PROSITE" id="PS51800">
    <property type="entry name" value="ZF_CHHC_U11_48K"/>
    <property type="match status" value="1"/>
</dbReference>
<comment type="catalytic activity">
    <reaction evidence="11 12">
        <text>adenosine(4) in tRNA(His) + S-adenosyl-L-methionine = 2'-O-methyladenosine(4) in tRNA(His) + S-adenosyl-L-homocysteine + H(+)</text>
        <dbReference type="Rhea" id="RHEA:43196"/>
        <dbReference type="Rhea" id="RHEA-COMP:10401"/>
        <dbReference type="Rhea" id="RHEA-COMP:10402"/>
        <dbReference type="ChEBI" id="CHEBI:15378"/>
        <dbReference type="ChEBI" id="CHEBI:57856"/>
        <dbReference type="ChEBI" id="CHEBI:59789"/>
        <dbReference type="ChEBI" id="CHEBI:74411"/>
        <dbReference type="ChEBI" id="CHEBI:74477"/>
        <dbReference type="EC" id="2.1.1.225"/>
    </reaction>
</comment>
<keyword evidence="4 12" id="KW-0949">S-adenosyl-L-methionine</keyword>
<dbReference type="InterPro" id="IPR021721">
    <property type="entry name" value="Znf_CCCH-type_TRM13"/>
</dbReference>
<dbReference type="InterPro" id="IPR007871">
    <property type="entry name" value="Methyltransferase_TRM13"/>
</dbReference>
<evidence type="ECO:0000313" key="14">
    <source>
        <dbReference type="EMBL" id="CAF0713104.1"/>
    </source>
</evidence>
<keyword evidence="7 12" id="KW-0863">Zinc-finger</keyword>
<comment type="catalytic activity">
    <reaction evidence="10 12">
        <text>cytidine(4) in tRNA(Gly)(GCC) + S-adenosyl-L-methionine = 2'-O-methylcytidine(4) in tRNA(Gly)(GCC) + S-adenosyl-L-homocysteine + H(+)</text>
        <dbReference type="Rhea" id="RHEA:43192"/>
        <dbReference type="Rhea" id="RHEA-COMP:10399"/>
        <dbReference type="Rhea" id="RHEA-COMP:10400"/>
        <dbReference type="ChEBI" id="CHEBI:15378"/>
        <dbReference type="ChEBI" id="CHEBI:57856"/>
        <dbReference type="ChEBI" id="CHEBI:59789"/>
        <dbReference type="ChEBI" id="CHEBI:74495"/>
        <dbReference type="ChEBI" id="CHEBI:82748"/>
        <dbReference type="EC" id="2.1.1.225"/>
    </reaction>
</comment>
<evidence type="ECO:0000313" key="15">
    <source>
        <dbReference type="Proteomes" id="UP000663879"/>
    </source>
</evidence>
<dbReference type="Proteomes" id="UP000663879">
    <property type="component" value="Unassembled WGS sequence"/>
</dbReference>
<dbReference type="GO" id="GO:0008270">
    <property type="term" value="F:zinc ion binding"/>
    <property type="evidence" value="ECO:0007669"/>
    <property type="project" value="UniProtKB-KW"/>
</dbReference>
<evidence type="ECO:0000256" key="10">
    <source>
        <dbReference type="ARBA" id="ARBA00048635"/>
    </source>
</evidence>
<protein>
    <recommendedName>
        <fullName evidence="12">tRNA:m(4)X modification enzyme TRM13</fullName>
        <ecNumber evidence="12">2.1.1.225</ecNumber>
    </recommendedName>
</protein>
<comment type="caution">
    <text evidence="14">The sequence shown here is derived from an EMBL/GenBank/DDBJ whole genome shotgun (WGS) entry which is preliminary data.</text>
</comment>
<evidence type="ECO:0000256" key="11">
    <source>
        <dbReference type="ARBA" id="ARBA00049393"/>
    </source>
</evidence>
<keyword evidence="2 12" id="KW-0489">Methyltransferase</keyword>
<dbReference type="PANTHER" id="PTHR12998:SF0">
    <property type="entry name" value="TRNA:M(4)X MODIFICATION ENZYME TRM13 HOMOLOG"/>
    <property type="match status" value="1"/>
</dbReference>
<evidence type="ECO:0000256" key="5">
    <source>
        <dbReference type="ARBA" id="ARBA00022694"/>
    </source>
</evidence>
<keyword evidence="8 12" id="KW-0862">Zinc</keyword>
<evidence type="ECO:0000256" key="4">
    <source>
        <dbReference type="ARBA" id="ARBA00022691"/>
    </source>
</evidence>
<proteinExistence type="inferred from homology"/>
<dbReference type="OrthoDB" id="258806at2759"/>
<gene>
    <name evidence="14" type="ORF">OXX778_LOCUS1301</name>
</gene>
<accession>A0A813M702</accession>
<dbReference type="Pfam" id="PF05253">
    <property type="entry name" value="zf-U11-48K"/>
    <property type="match status" value="1"/>
</dbReference>
<sequence length="419" mass="49283">MSEVLLEVDQVLDENETNLRRICKHICEKKKRQCKFSALKNCDYCVEHLAFNKETDHVGKRVICPLDPKHSVYEKNLEKHLKKCNSRIKYLGDFDIKDVNLKDDENLDFERNLDYKLNIDLNNKPLLKNISQDSKTYKQLNENELRAIIEFVNELDEKFNLYELEFDKLDDKFINEELTKKGEFHQKHLKQISSIVSHVNVLIDSNKGEEEESCCLVELGAGRGKLSCWFDQSRRNKIKNNNSNSNIKNCNIVLLERGCQKHKFDSLLKQNCQEDNSEFARIRIDLKDVFINKIPLVKKSSKYILYGKHVCGCATDFSIRCLKKSLEDQNENKIKFLGFILALCCHHVCEWDYFCEVCLVGRQVDVKKIQHLPLNLFLDIKDPKLEEYNYSLNTKLFYYVESEVTLENSMIYATLQYNE</sequence>
<organism evidence="14 15">
    <name type="scientific">Brachionus calyciflorus</name>
    <dbReference type="NCBI Taxonomy" id="104777"/>
    <lineage>
        <taxon>Eukaryota</taxon>
        <taxon>Metazoa</taxon>
        <taxon>Spiralia</taxon>
        <taxon>Gnathifera</taxon>
        <taxon>Rotifera</taxon>
        <taxon>Eurotatoria</taxon>
        <taxon>Monogononta</taxon>
        <taxon>Pseudotrocha</taxon>
        <taxon>Ploima</taxon>
        <taxon>Brachionidae</taxon>
        <taxon>Brachionus</taxon>
    </lineage>
</organism>
<evidence type="ECO:0000256" key="12">
    <source>
        <dbReference type="RuleBase" id="RU367103"/>
    </source>
</evidence>
<keyword evidence="3 12" id="KW-0808">Transferase</keyword>
<evidence type="ECO:0000259" key="13">
    <source>
        <dbReference type="PROSITE" id="PS51800"/>
    </source>
</evidence>
<evidence type="ECO:0000256" key="6">
    <source>
        <dbReference type="ARBA" id="ARBA00022723"/>
    </source>
</evidence>
<dbReference type="GO" id="GO:0106050">
    <property type="term" value="F:tRNA 2'-O-methyltransferase activity"/>
    <property type="evidence" value="ECO:0007669"/>
    <property type="project" value="UniProtKB-UniRule"/>
</dbReference>
<keyword evidence="6 12" id="KW-0479">Metal-binding</keyword>
<dbReference type="InterPro" id="IPR022776">
    <property type="entry name" value="TRM13/UPF0224_CHHC_Znf_dom"/>
</dbReference>
<comment type="similarity">
    <text evidence="1 12">Belongs to the methyltransferase TRM13 family.</text>
</comment>
<dbReference type="InterPro" id="IPR039044">
    <property type="entry name" value="Trm13"/>
</dbReference>
<dbReference type="EMBL" id="CAJNOC010000080">
    <property type="protein sequence ID" value="CAF0713104.1"/>
    <property type="molecule type" value="Genomic_DNA"/>
</dbReference>
<reference evidence="14" key="1">
    <citation type="submission" date="2021-02" db="EMBL/GenBank/DDBJ databases">
        <authorList>
            <person name="Nowell W R."/>
        </authorList>
    </citation>
    <scope>NUCLEOTIDE SEQUENCE</scope>
    <source>
        <strain evidence="14">Ploen Becks lab</strain>
    </source>
</reference>
<evidence type="ECO:0000256" key="2">
    <source>
        <dbReference type="ARBA" id="ARBA00022603"/>
    </source>
</evidence>
<keyword evidence="5 12" id="KW-0819">tRNA processing</keyword>
<dbReference type="AlphaFoldDB" id="A0A813M702"/>
<dbReference type="Pfam" id="PF11722">
    <property type="entry name" value="zf-TRM13_CCCH"/>
    <property type="match status" value="1"/>
</dbReference>
<dbReference type="GO" id="GO:0030488">
    <property type="term" value="P:tRNA methylation"/>
    <property type="evidence" value="ECO:0007669"/>
    <property type="project" value="InterPro"/>
</dbReference>
<name>A0A813M702_9BILA</name>
<evidence type="ECO:0000256" key="1">
    <source>
        <dbReference type="ARBA" id="ARBA00005265"/>
    </source>
</evidence>
<evidence type="ECO:0000256" key="8">
    <source>
        <dbReference type="ARBA" id="ARBA00022833"/>
    </source>
</evidence>
<dbReference type="PANTHER" id="PTHR12998">
    <property type="entry name" value="TRNA:M(4)X MODIFICATION ENZYME TRM13 HOMOLOG"/>
    <property type="match status" value="1"/>
</dbReference>
<comment type="function">
    <text evidence="12">tRNA methylase which 2'-O-methylates cytidine(4) in tRNA(Pro) and tRNA(Gly)(GCC), and adenosine(4) in tRNA(His).</text>
</comment>
<evidence type="ECO:0000256" key="7">
    <source>
        <dbReference type="ARBA" id="ARBA00022771"/>
    </source>
</evidence>
<dbReference type="EC" id="2.1.1.225" evidence="12"/>